<gene>
    <name evidence="3" type="ORF">Afe05nite_48940</name>
</gene>
<keyword evidence="2" id="KW-0732">Signal</keyword>
<name>A0A919MFR8_9ACTN</name>
<proteinExistence type="predicted"/>
<feature type="region of interest" description="Disordered" evidence="1">
    <location>
        <begin position="23"/>
        <end position="90"/>
    </location>
</feature>
<dbReference type="AlphaFoldDB" id="A0A919MFR8"/>
<dbReference type="EMBL" id="BOMM01000046">
    <property type="protein sequence ID" value="GIE13054.1"/>
    <property type="molecule type" value="Genomic_DNA"/>
</dbReference>
<dbReference type="PROSITE" id="PS51257">
    <property type="entry name" value="PROKAR_LIPOPROTEIN"/>
    <property type="match status" value="1"/>
</dbReference>
<comment type="caution">
    <text evidence="3">The sequence shown here is derived from an EMBL/GenBank/DDBJ whole genome shotgun (WGS) entry which is preliminary data.</text>
</comment>
<dbReference type="Proteomes" id="UP000598174">
    <property type="component" value="Unassembled WGS sequence"/>
</dbReference>
<dbReference type="RefSeq" id="WP_203819504.1">
    <property type="nucleotide sequence ID" value="NZ_BAAABP010000063.1"/>
</dbReference>
<organism evidence="3 4">
    <name type="scientific">Paractinoplanes ferrugineus</name>
    <dbReference type="NCBI Taxonomy" id="113564"/>
    <lineage>
        <taxon>Bacteria</taxon>
        <taxon>Bacillati</taxon>
        <taxon>Actinomycetota</taxon>
        <taxon>Actinomycetes</taxon>
        <taxon>Micromonosporales</taxon>
        <taxon>Micromonosporaceae</taxon>
        <taxon>Paractinoplanes</taxon>
    </lineage>
</organism>
<evidence type="ECO:0000313" key="4">
    <source>
        <dbReference type="Proteomes" id="UP000598174"/>
    </source>
</evidence>
<evidence type="ECO:0008006" key="5">
    <source>
        <dbReference type="Google" id="ProtNLM"/>
    </source>
</evidence>
<feature type="compositionally biased region" description="Low complexity" evidence="1">
    <location>
        <begin position="38"/>
        <end position="58"/>
    </location>
</feature>
<evidence type="ECO:0000313" key="3">
    <source>
        <dbReference type="EMBL" id="GIE13054.1"/>
    </source>
</evidence>
<feature type="chain" id="PRO_5038929907" description="Lipoprotein" evidence="2">
    <location>
        <begin position="23"/>
        <end position="230"/>
    </location>
</feature>
<feature type="signal peptide" evidence="2">
    <location>
        <begin position="1"/>
        <end position="22"/>
    </location>
</feature>
<accession>A0A919MFR8</accession>
<evidence type="ECO:0000256" key="2">
    <source>
        <dbReference type="SAM" id="SignalP"/>
    </source>
</evidence>
<evidence type="ECO:0000256" key="1">
    <source>
        <dbReference type="SAM" id="MobiDB-lite"/>
    </source>
</evidence>
<feature type="compositionally biased region" description="Gly residues" evidence="1">
    <location>
        <begin position="59"/>
        <end position="75"/>
    </location>
</feature>
<protein>
    <recommendedName>
        <fullName evidence="5">Lipoprotein</fullName>
    </recommendedName>
</protein>
<keyword evidence="4" id="KW-1185">Reference proteome</keyword>
<reference evidence="3" key="1">
    <citation type="submission" date="2021-01" db="EMBL/GenBank/DDBJ databases">
        <title>Whole genome shotgun sequence of Actinoplanes ferrugineus NBRC 15555.</title>
        <authorList>
            <person name="Komaki H."/>
            <person name="Tamura T."/>
        </authorList>
    </citation>
    <scope>NUCLEOTIDE SEQUENCE</scope>
    <source>
        <strain evidence="3">NBRC 15555</strain>
    </source>
</reference>
<sequence length="230" mass="23674">MSRRIVARTATALAALSAGALSATGCSGPAHPTAEAMPSSAPWSPTAAPAPGSTAPGSAGSGSTGSGSGGSGSGGSAVKADPTLATAKTGPRWAEVVRECPYDDQPVVVQKVVRGDVNADGVPDSLVVRSCKPFTSYWASVVEIFDGTSHVSRPRRIGTLLTDAAEGPSVHELKVDRGIVDITAFGVDASTDNSCPNVVFRYRFRLAGKTWQTLRRTGDERFDDCPRIGS</sequence>